<keyword evidence="3" id="KW-0472">Membrane</keyword>
<evidence type="ECO:0000256" key="3">
    <source>
        <dbReference type="ARBA" id="ARBA00022989"/>
    </source>
</evidence>
<dbReference type="PANTHER" id="PTHR21461">
    <property type="entry name" value="GLYCOSYLTRANSFERASE FAMILY 92 PROTEIN"/>
    <property type="match status" value="1"/>
</dbReference>
<protein>
    <recommendedName>
        <fullName evidence="6">Glycosyl transferase family 2</fullName>
    </recommendedName>
</protein>
<evidence type="ECO:0008006" key="6">
    <source>
        <dbReference type="Google" id="ProtNLM"/>
    </source>
</evidence>
<keyword evidence="3" id="KW-1133">Transmembrane helix</keyword>
<proteinExistence type="predicted"/>
<name>A0ABX0K6K2_9PROT</name>
<organism evidence="4 5">
    <name type="scientific">Acetobacter fallax</name>
    <dbReference type="NCBI Taxonomy" id="1737473"/>
    <lineage>
        <taxon>Bacteria</taxon>
        <taxon>Pseudomonadati</taxon>
        <taxon>Pseudomonadota</taxon>
        <taxon>Alphaproteobacteria</taxon>
        <taxon>Acetobacterales</taxon>
        <taxon>Acetobacteraceae</taxon>
        <taxon>Acetobacter</taxon>
    </lineage>
</organism>
<evidence type="ECO:0000256" key="2">
    <source>
        <dbReference type="ARBA" id="ARBA00022692"/>
    </source>
</evidence>
<keyword evidence="2" id="KW-0812">Transmembrane</keyword>
<dbReference type="Proteomes" id="UP000615326">
    <property type="component" value="Unassembled WGS sequence"/>
</dbReference>
<comment type="subcellular location">
    <subcellularLocation>
        <location evidence="1">Membrane</location>
        <topology evidence="1">Single-pass membrane protein</topology>
    </subcellularLocation>
</comment>
<sequence length="481" mass="54668">MKTAIALFVKNEVHDIAAWIGWHFAQGVDKLFIYDDHSTDGTYEVLLAARSLFNIAVGKTDPKTTPHFYRRQGDAYMDACLKAAGQFDWIGFLDGDEYLSLQHDTTIGDFLARFDTADGIGLNWRIYGSSHRALKTKIPPYEAFTFHASKDLDDQHLIKSFIRPEKCTLNYINPHRYSLEGDNYVDASGNRFEWTAEGCKTISWENACINHYYCRTMEHYIDRIRKRAGFDLHDSTGYWEHFNRNDISQKERPETVAKANAIVQQIRERCVRDYIASISGTNPASGTPHSAARVFSLRCHTGSGPALDQNMTYLSQRPEDDVSVKVSGIVYNDDPDHIWLAVEDGPVIRNIPFHIQEDGRFACAYRFVLEKRDNSDGFLLRSPINDKYLCFIALEHGAAIECNREDGADWETITLTEKSDSTLTLSDSPAHIDSPPHVLNFIREHGSTVSYSDVLLALDSLPPHARKDFLDAEENKIISWL</sequence>
<evidence type="ECO:0000313" key="4">
    <source>
        <dbReference type="EMBL" id="NHO31377.1"/>
    </source>
</evidence>
<dbReference type="SUPFAM" id="SSF53448">
    <property type="entry name" value="Nucleotide-diphospho-sugar transferases"/>
    <property type="match status" value="1"/>
</dbReference>
<accession>A0ABX0K6K2</accession>
<dbReference type="Gene3D" id="3.90.550.10">
    <property type="entry name" value="Spore Coat Polysaccharide Biosynthesis Protein SpsA, Chain A"/>
    <property type="match status" value="1"/>
</dbReference>
<dbReference type="EMBL" id="WOSW01000002">
    <property type="protein sequence ID" value="NHO31377.1"/>
    <property type="molecule type" value="Genomic_DNA"/>
</dbReference>
<dbReference type="InterPro" id="IPR029044">
    <property type="entry name" value="Nucleotide-diphossugar_trans"/>
</dbReference>
<keyword evidence="5" id="KW-1185">Reference proteome</keyword>
<comment type="caution">
    <text evidence="4">The sequence shown here is derived from an EMBL/GenBank/DDBJ whole genome shotgun (WGS) entry which is preliminary data.</text>
</comment>
<evidence type="ECO:0000313" key="5">
    <source>
        <dbReference type="Proteomes" id="UP000615326"/>
    </source>
</evidence>
<evidence type="ECO:0000256" key="1">
    <source>
        <dbReference type="ARBA" id="ARBA00004167"/>
    </source>
</evidence>
<reference evidence="4 5" key="1">
    <citation type="journal article" date="2020" name="Int. J. Syst. Evol. Microbiol.">
        <title>Novel acetic acid bacteria from cider fermentations: Acetobacter conturbans sp. nov. and Acetobacter fallax sp. nov.</title>
        <authorList>
            <person name="Sombolestani A.S."/>
            <person name="Cleenwerck I."/>
            <person name="Cnockaert M."/>
            <person name="Borremans W."/>
            <person name="Wieme A.D."/>
            <person name="De Vuyst L."/>
            <person name="Vandamme P."/>
        </authorList>
    </citation>
    <scope>NUCLEOTIDE SEQUENCE [LARGE SCALE GENOMIC DNA]</scope>
    <source>
        <strain evidence="4 5">LMG 1637</strain>
    </source>
</reference>
<dbReference type="PANTHER" id="PTHR21461:SF69">
    <property type="entry name" value="GLYCOSYLTRANSFERASE FAMILY 92 PROTEIN"/>
    <property type="match status" value="1"/>
</dbReference>
<dbReference type="Pfam" id="PF13704">
    <property type="entry name" value="Glyco_tranf_2_4"/>
    <property type="match status" value="1"/>
</dbReference>
<dbReference type="RefSeq" id="WP_173575988.1">
    <property type="nucleotide sequence ID" value="NZ_WOSW01000002.1"/>
</dbReference>
<gene>
    <name evidence="4" type="ORF">GOB84_02170</name>
</gene>